<proteinExistence type="predicted"/>
<accession>A0AAD2HP57</accession>
<dbReference type="AlphaFoldDB" id="A0AAD2HP57"/>
<evidence type="ECO:0000256" key="1">
    <source>
        <dbReference type="SAM" id="MobiDB-lite"/>
    </source>
</evidence>
<evidence type="ECO:0000313" key="3">
    <source>
        <dbReference type="EMBL" id="CAK5278481.1"/>
    </source>
</evidence>
<keyword evidence="4" id="KW-1185">Reference proteome</keyword>
<sequence length="92" mass="9391">MCHEAADTREQDWTGRGDRRAGVLGSGGDHAGSSGSGRGGPVAGSADREGAAPPVKSPCRSGPTQTVPESSRCGEMFSTFDKILSSEHITCA</sequence>
<evidence type="ECO:0000313" key="4">
    <source>
        <dbReference type="Proteomes" id="UP001295794"/>
    </source>
</evidence>
<organism evidence="2 4">
    <name type="scientific">Mycena citricolor</name>
    <dbReference type="NCBI Taxonomy" id="2018698"/>
    <lineage>
        <taxon>Eukaryota</taxon>
        <taxon>Fungi</taxon>
        <taxon>Dikarya</taxon>
        <taxon>Basidiomycota</taxon>
        <taxon>Agaricomycotina</taxon>
        <taxon>Agaricomycetes</taxon>
        <taxon>Agaricomycetidae</taxon>
        <taxon>Agaricales</taxon>
        <taxon>Marasmiineae</taxon>
        <taxon>Mycenaceae</taxon>
        <taxon>Mycena</taxon>
    </lineage>
</organism>
<protein>
    <submittedName>
        <fullName evidence="2">Uncharacterized protein</fullName>
    </submittedName>
</protein>
<dbReference type="Proteomes" id="UP001295794">
    <property type="component" value="Unassembled WGS sequence"/>
</dbReference>
<reference evidence="2" key="1">
    <citation type="submission" date="2023-11" db="EMBL/GenBank/DDBJ databases">
        <authorList>
            <person name="De Vega J J."/>
            <person name="De Vega J J."/>
        </authorList>
    </citation>
    <scope>NUCLEOTIDE SEQUENCE</scope>
</reference>
<evidence type="ECO:0000313" key="2">
    <source>
        <dbReference type="EMBL" id="CAK5278464.1"/>
    </source>
</evidence>
<comment type="caution">
    <text evidence="2">The sequence shown here is derived from an EMBL/GenBank/DDBJ whole genome shotgun (WGS) entry which is preliminary data.</text>
</comment>
<dbReference type="EMBL" id="CAVNYO010000422">
    <property type="protein sequence ID" value="CAK5278464.1"/>
    <property type="molecule type" value="Genomic_DNA"/>
</dbReference>
<feature type="region of interest" description="Disordered" evidence="1">
    <location>
        <begin position="1"/>
        <end position="73"/>
    </location>
</feature>
<gene>
    <name evidence="2" type="ORF">MYCIT1_LOCUS27827</name>
    <name evidence="3" type="ORF">MYCIT1_LOCUS27860</name>
</gene>
<dbReference type="EMBL" id="CAVNYO010000423">
    <property type="protein sequence ID" value="CAK5278481.1"/>
    <property type="molecule type" value="Genomic_DNA"/>
</dbReference>
<feature type="compositionally biased region" description="Gly residues" evidence="1">
    <location>
        <begin position="24"/>
        <end position="42"/>
    </location>
</feature>
<feature type="compositionally biased region" description="Basic and acidic residues" evidence="1">
    <location>
        <begin position="1"/>
        <end position="21"/>
    </location>
</feature>
<name>A0AAD2HP57_9AGAR</name>
<feature type="non-terminal residue" evidence="2">
    <location>
        <position position="92"/>
    </location>
</feature>